<keyword evidence="2" id="KW-1185">Reference proteome</keyword>
<evidence type="ECO:0000313" key="1">
    <source>
        <dbReference type="EMBL" id="TDS60204.1"/>
    </source>
</evidence>
<proteinExistence type="predicted"/>
<sequence>MKKLSIITFMLVGTLLGCSSNENSEEIKPSNKREVNLFDRDEMNHYGNLHSEGLTYIIREFEDEINIRSFKDSNNEIDTVALLNFVKMKTVNFLSDKKIKFQGNEHSASKSLADLNFIDLQFVRNLHAFETDRNKSQFFNDKISQINNSLTKATSYADLYDRLNIIENDANNSAISEIELTIILVTSAIAKDSYKYWYESDNFENELYSSRGWFSLAVADAAGGYKGAIWGGVVAGPLGAGVVGINAAIIASSVAYLSSRI</sequence>
<accession>A0A4R7EY82</accession>
<dbReference type="EMBL" id="SOAG01000009">
    <property type="protein sequence ID" value="TDS60204.1"/>
    <property type="molecule type" value="Genomic_DNA"/>
</dbReference>
<evidence type="ECO:0000313" key="2">
    <source>
        <dbReference type="Proteomes" id="UP000295215"/>
    </source>
</evidence>
<organism evidence="1 2">
    <name type="scientific">Myroides indicus</name>
    <dbReference type="NCBI Taxonomy" id="1323422"/>
    <lineage>
        <taxon>Bacteria</taxon>
        <taxon>Pseudomonadati</taxon>
        <taxon>Bacteroidota</taxon>
        <taxon>Flavobacteriia</taxon>
        <taxon>Flavobacteriales</taxon>
        <taxon>Flavobacteriaceae</taxon>
        <taxon>Myroides</taxon>
    </lineage>
</organism>
<dbReference type="RefSeq" id="WP_133712280.1">
    <property type="nucleotide sequence ID" value="NZ_SOAG01000009.1"/>
</dbReference>
<name>A0A4R7EY82_9FLAO</name>
<protein>
    <submittedName>
        <fullName evidence="1">Uncharacterized protein</fullName>
    </submittedName>
</protein>
<reference evidence="1 2" key="1">
    <citation type="submission" date="2019-03" db="EMBL/GenBank/DDBJ databases">
        <title>Genomic Encyclopedia of Archaeal and Bacterial Type Strains, Phase II (KMG-II): from individual species to whole genera.</title>
        <authorList>
            <person name="Goeker M."/>
        </authorList>
    </citation>
    <scope>NUCLEOTIDE SEQUENCE [LARGE SCALE GENOMIC DNA]</scope>
    <source>
        <strain evidence="1 2">DSM 28213</strain>
    </source>
</reference>
<comment type="caution">
    <text evidence="1">The sequence shown here is derived from an EMBL/GenBank/DDBJ whole genome shotgun (WGS) entry which is preliminary data.</text>
</comment>
<dbReference type="Proteomes" id="UP000295215">
    <property type="component" value="Unassembled WGS sequence"/>
</dbReference>
<dbReference type="AlphaFoldDB" id="A0A4R7EY82"/>
<dbReference type="PROSITE" id="PS51257">
    <property type="entry name" value="PROKAR_LIPOPROTEIN"/>
    <property type="match status" value="1"/>
</dbReference>
<dbReference type="OrthoDB" id="1522982at2"/>
<gene>
    <name evidence="1" type="ORF">C8P70_10961</name>
</gene>